<name>A0ABM9NIA6_9GAMM</name>
<evidence type="ECO:0000259" key="1">
    <source>
        <dbReference type="Pfam" id="PF04366"/>
    </source>
</evidence>
<accession>A0ABM9NIA6</accession>
<keyword evidence="3" id="KW-1185">Reference proteome</keyword>
<reference evidence="2 3" key="1">
    <citation type="submission" date="2024-04" db="EMBL/GenBank/DDBJ databases">
        <authorList>
            <person name="Cremers G."/>
        </authorList>
    </citation>
    <scope>NUCLEOTIDE SEQUENCE [LARGE SCALE GENOMIC DNA]</scope>
    <source>
        <strain evidence="2">MeCH1-AG</strain>
    </source>
</reference>
<gene>
    <name evidence="2" type="ORF">MECH1_V1_1571</name>
</gene>
<evidence type="ECO:0000313" key="3">
    <source>
        <dbReference type="Proteomes" id="UP001497493"/>
    </source>
</evidence>
<dbReference type="Proteomes" id="UP001497493">
    <property type="component" value="Chromosome"/>
</dbReference>
<organism evidence="2 3">
    <name type="scientific">Candidatus Methylocalor cossyra</name>
    <dbReference type="NCBI Taxonomy" id="3108543"/>
    <lineage>
        <taxon>Bacteria</taxon>
        <taxon>Pseudomonadati</taxon>
        <taxon>Pseudomonadota</taxon>
        <taxon>Gammaproteobacteria</taxon>
        <taxon>Methylococcales</taxon>
        <taxon>Methylococcaceae</taxon>
        <taxon>Candidatus Methylocalor</taxon>
    </lineage>
</organism>
<dbReference type="InterPro" id="IPR007461">
    <property type="entry name" value="Ysc84_actin-binding"/>
</dbReference>
<dbReference type="EMBL" id="OZ026884">
    <property type="protein sequence ID" value="CAL1240347.1"/>
    <property type="molecule type" value="Genomic_DNA"/>
</dbReference>
<dbReference type="RefSeq" id="WP_348759832.1">
    <property type="nucleotide sequence ID" value="NZ_OZ026884.1"/>
</dbReference>
<dbReference type="PROSITE" id="PS51257">
    <property type="entry name" value="PROKAR_LIPOPROTEIN"/>
    <property type="match status" value="1"/>
</dbReference>
<dbReference type="CDD" id="cd11524">
    <property type="entry name" value="SYLF"/>
    <property type="match status" value="1"/>
</dbReference>
<dbReference type="Pfam" id="PF04366">
    <property type="entry name" value="Ysc84"/>
    <property type="match status" value="1"/>
</dbReference>
<evidence type="ECO:0000313" key="2">
    <source>
        <dbReference type="EMBL" id="CAL1240347.1"/>
    </source>
</evidence>
<protein>
    <submittedName>
        <fullName evidence="2">Ysc84 domain-containing protein</fullName>
    </submittedName>
</protein>
<feature type="domain" description="Ysc84 actin-binding" evidence="1">
    <location>
        <begin position="105"/>
        <end position="188"/>
    </location>
</feature>
<sequence length="195" mass="20942">MPKAHLFPMALRPLAFLGLLFALFGFGCTGAPSRDEARVLDAKADAAVARLRADLRGADELLRSAAGVLVFPDVVEGAFWGGAQYGEGVLRIRGRSADYYQIIAASFGLQFGAQKKDILLLFMNNQALEDFRNSAGWRVGVDGTVTLVTVGAEGSVSTDTYNRPILAFVLDQRGLMAGVSLEGSKITRLETEGRE</sequence>
<proteinExistence type="predicted"/>